<keyword evidence="2" id="KW-1185">Reference proteome</keyword>
<dbReference type="Proteomes" id="UP000264492">
    <property type="component" value="Unassembled WGS sequence"/>
</dbReference>
<comment type="caution">
    <text evidence="1">The sequence shown here is derived from an EMBL/GenBank/DDBJ whole genome shotgun (WGS) entry which is preliminary data.</text>
</comment>
<dbReference type="EMBL" id="QTSU01000001">
    <property type="protein sequence ID" value="RDZ28003.1"/>
    <property type="molecule type" value="Genomic_DNA"/>
</dbReference>
<evidence type="ECO:0000313" key="1">
    <source>
        <dbReference type="EMBL" id="RDZ28003.1"/>
    </source>
</evidence>
<dbReference type="AlphaFoldDB" id="A0A371K247"/>
<protein>
    <submittedName>
        <fullName evidence="1">Uncharacterized protein</fullName>
    </submittedName>
</protein>
<accession>A0A371K247</accession>
<reference evidence="1 2" key="1">
    <citation type="submission" date="2018-08" db="EMBL/GenBank/DDBJ databases">
        <title>Lysobacter sp. zong2l5, whole genome shotgun sequence.</title>
        <authorList>
            <person name="Zhang X."/>
            <person name="Feng G."/>
            <person name="Zhu H."/>
        </authorList>
    </citation>
    <scope>NUCLEOTIDE SEQUENCE [LARGE SCALE GENOMIC DNA]</scope>
    <source>
        <strain evidence="2">zong2l5</strain>
    </source>
</reference>
<organism evidence="1 2">
    <name type="scientific">Lysobacter silvisoli</name>
    <dbReference type="NCBI Taxonomy" id="2293254"/>
    <lineage>
        <taxon>Bacteria</taxon>
        <taxon>Pseudomonadati</taxon>
        <taxon>Pseudomonadota</taxon>
        <taxon>Gammaproteobacteria</taxon>
        <taxon>Lysobacterales</taxon>
        <taxon>Lysobacteraceae</taxon>
        <taxon>Lysobacter</taxon>
    </lineage>
</organism>
<dbReference type="RefSeq" id="WP_115857445.1">
    <property type="nucleotide sequence ID" value="NZ_QTSU01000001.1"/>
</dbReference>
<dbReference type="OrthoDB" id="8907997at2"/>
<sequence length="158" mass="17899">MKASVPETLEQLAAAVLELFGDANLAYADPGEPHVVSELFALLRVRFPDHTVSNEYDRREKEIKMLGKSKIIPDLIVHNVGHQANNLLVVEVKLDGNYDYERDIRKLRGMTEKESGYGYAAGVHLVLSVPRRRIRRGHVYIDGALDPELTQWFEAKFA</sequence>
<gene>
    <name evidence="1" type="ORF">DX914_02305</name>
</gene>
<name>A0A371K247_9GAMM</name>
<proteinExistence type="predicted"/>
<evidence type="ECO:0000313" key="2">
    <source>
        <dbReference type="Proteomes" id="UP000264492"/>
    </source>
</evidence>